<name>A0A1M6AVU9_9FLAO</name>
<keyword evidence="2" id="KW-0413">Isomerase</keyword>
<dbReference type="Pfam" id="PF02567">
    <property type="entry name" value="PhzC-PhzF"/>
    <property type="match status" value="1"/>
</dbReference>
<evidence type="ECO:0000313" key="4">
    <source>
        <dbReference type="EMBL" id="SHI40614.1"/>
    </source>
</evidence>
<dbReference type="PANTHER" id="PTHR13774:SF17">
    <property type="entry name" value="PHENAZINE BIOSYNTHESIS-LIKE DOMAIN-CONTAINING PROTEIN"/>
    <property type="match status" value="1"/>
</dbReference>
<reference evidence="5" key="1">
    <citation type="submission" date="2016-11" db="EMBL/GenBank/DDBJ databases">
        <authorList>
            <person name="Varghese N."/>
            <person name="Submissions S."/>
        </authorList>
    </citation>
    <scope>NUCLEOTIDE SEQUENCE [LARGE SCALE GENOMIC DNA]</scope>
    <source>
        <strain evidence="5">DSM 22623</strain>
    </source>
</reference>
<dbReference type="Proteomes" id="UP000184432">
    <property type="component" value="Unassembled WGS sequence"/>
</dbReference>
<organism evidence="4 5">
    <name type="scientific">Aquimarina spongiae</name>
    <dbReference type="NCBI Taxonomy" id="570521"/>
    <lineage>
        <taxon>Bacteria</taxon>
        <taxon>Pseudomonadati</taxon>
        <taxon>Bacteroidota</taxon>
        <taxon>Flavobacteriia</taxon>
        <taxon>Flavobacteriales</taxon>
        <taxon>Flavobacteriaceae</taxon>
        <taxon>Aquimarina</taxon>
    </lineage>
</organism>
<dbReference type="GO" id="GO:0016853">
    <property type="term" value="F:isomerase activity"/>
    <property type="evidence" value="ECO:0007669"/>
    <property type="project" value="UniProtKB-KW"/>
</dbReference>
<dbReference type="SUPFAM" id="SSF54506">
    <property type="entry name" value="Diaminopimelate epimerase-like"/>
    <property type="match status" value="1"/>
</dbReference>
<sequence length="264" mass="29635">MKIPIYQIDAFTKTLFGGNPAAICHLPEWLDDETLLNIAKENNLAETGYFVKKEDHFEIRWFMPYEEIDLCGHATLAAAYVIFNHIDTHLDEVTFSSKSGILKAKKEENGSITLDFPANPPQEIDIPKEVYDAFDITPLKAFAGRDLMITASSEAEIQNVTPDLFKLKGLPYLCTIITAKGEQADFVSRVFDANPEIPLEDPVTGSAHTMLVPYWANILDKTELKATQLSDRKGELQCRLENDRVFLTGYAVPYLTGELEVNSK</sequence>
<evidence type="ECO:0000256" key="3">
    <source>
        <dbReference type="PIRSR" id="PIRSR016184-1"/>
    </source>
</evidence>
<dbReference type="PANTHER" id="PTHR13774">
    <property type="entry name" value="PHENAZINE BIOSYNTHESIS PROTEIN"/>
    <property type="match status" value="1"/>
</dbReference>
<dbReference type="InterPro" id="IPR003719">
    <property type="entry name" value="Phenazine_PhzF-like"/>
</dbReference>
<protein>
    <submittedName>
        <fullName evidence="4">Phenazine biosynthesis protein PhzF family</fullName>
    </submittedName>
</protein>
<dbReference type="NCBIfam" id="TIGR00654">
    <property type="entry name" value="PhzF_family"/>
    <property type="match status" value="1"/>
</dbReference>
<proteinExistence type="inferred from homology"/>
<gene>
    <name evidence="4" type="ORF">SAMN04488508_101504</name>
</gene>
<dbReference type="STRING" id="570521.SAMN04488508_101504"/>
<dbReference type="Gene3D" id="3.10.310.10">
    <property type="entry name" value="Diaminopimelate Epimerase, Chain A, domain 1"/>
    <property type="match status" value="2"/>
</dbReference>
<accession>A0A1M6AVU9</accession>
<feature type="active site" evidence="3">
    <location>
        <position position="46"/>
    </location>
</feature>
<evidence type="ECO:0000256" key="2">
    <source>
        <dbReference type="ARBA" id="ARBA00023235"/>
    </source>
</evidence>
<dbReference type="AlphaFoldDB" id="A0A1M6AVU9"/>
<evidence type="ECO:0000313" key="5">
    <source>
        <dbReference type="Proteomes" id="UP000184432"/>
    </source>
</evidence>
<keyword evidence="5" id="KW-1185">Reference proteome</keyword>
<dbReference type="GO" id="GO:0005737">
    <property type="term" value="C:cytoplasm"/>
    <property type="evidence" value="ECO:0007669"/>
    <property type="project" value="TreeGrafter"/>
</dbReference>
<dbReference type="EMBL" id="FQYP01000001">
    <property type="protein sequence ID" value="SHI40614.1"/>
    <property type="molecule type" value="Genomic_DNA"/>
</dbReference>
<dbReference type="PIRSF" id="PIRSF016184">
    <property type="entry name" value="PhzC_PhzF"/>
    <property type="match status" value="1"/>
</dbReference>
<evidence type="ECO:0000256" key="1">
    <source>
        <dbReference type="ARBA" id="ARBA00008270"/>
    </source>
</evidence>
<dbReference type="RefSeq" id="WP_073313461.1">
    <property type="nucleotide sequence ID" value="NZ_FQYP01000001.1"/>
</dbReference>
<dbReference type="OrthoDB" id="9788221at2"/>
<comment type="similarity">
    <text evidence="1">Belongs to the PhzF family.</text>
</comment>